<dbReference type="Pfam" id="PF08448">
    <property type="entry name" value="PAS_4"/>
    <property type="match status" value="1"/>
</dbReference>
<keyword evidence="9" id="KW-0902">Two-component regulatory system</keyword>
<dbReference type="InterPro" id="IPR029016">
    <property type="entry name" value="GAF-like_dom_sf"/>
</dbReference>
<dbReference type="SUPFAM" id="SSF47384">
    <property type="entry name" value="Homodimeric domain of signal transducing histidine kinase"/>
    <property type="match status" value="1"/>
</dbReference>
<dbReference type="SUPFAM" id="SSF55781">
    <property type="entry name" value="GAF domain-like"/>
    <property type="match status" value="1"/>
</dbReference>
<dbReference type="NCBIfam" id="TIGR00229">
    <property type="entry name" value="sensory_box"/>
    <property type="match status" value="2"/>
</dbReference>
<name>A0A4E0PZK1_9EURY</name>
<dbReference type="PROSITE" id="PS50112">
    <property type="entry name" value="PAS"/>
    <property type="match status" value="1"/>
</dbReference>
<keyword evidence="7" id="KW-0418">Kinase</keyword>
<dbReference type="Gene3D" id="1.10.287.130">
    <property type="match status" value="1"/>
</dbReference>
<dbReference type="GO" id="GO:0006355">
    <property type="term" value="P:regulation of DNA-templated transcription"/>
    <property type="evidence" value="ECO:0007669"/>
    <property type="project" value="InterPro"/>
</dbReference>
<dbReference type="InterPro" id="IPR004358">
    <property type="entry name" value="Sig_transdc_His_kin-like_C"/>
</dbReference>
<dbReference type="Gene3D" id="3.30.450.20">
    <property type="entry name" value="PAS domain"/>
    <property type="match status" value="3"/>
</dbReference>
<dbReference type="OrthoDB" id="8127at2157"/>
<evidence type="ECO:0000256" key="9">
    <source>
        <dbReference type="ARBA" id="ARBA00023012"/>
    </source>
</evidence>
<dbReference type="InterPro" id="IPR003594">
    <property type="entry name" value="HATPase_dom"/>
</dbReference>
<dbReference type="Pfam" id="PF13426">
    <property type="entry name" value="PAS_9"/>
    <property type="match status" value="1"/>
</dbReference>
<dbReference type="Pfam" id="PF00989">
    <property type="entry name" value="PAS"/>
    <property type="match status" value="1"/>
</dbReference>
<dbReference type="RefSeq" id="WP_135389433.1">
    <property type="nucleotide sequence ID" value="NZ_PGGK01000005.1"/>
</dbReference>
<dbReference type="SUPFAM" id="SSF55785">
    <property type="entry name" value="PYP-like sensor domain (PAS domain)"/>
    <property type="match status" value="3"/>
</dbReference>
<dbReference type="CDD" id="cd00082">
    <property type="entry name" value="HisKA"/>
    <property type="match status" value="1"/>
</dbReference>
<evidence type="ECO:0000313" key="15">
    <source>
        <dbReference type="EMBL" id="TGC09395.1"/>
    </source>
</evidence>
<dbReference type="FunFam" id="1.10.287.130:FF:000038">
    <property type="entry name" value="Sensory transduction histidine kinase"/>
    <property type="match status" value="1"/>
</dbReference>
<evidence type="ECO:0000256" key="8">
    <source>
        <dbReference type="ARBA" id="ARBA00022840"/>
    </source>
</evidence>
<dbReference type="Pfam" id="PF02518">
    <property type="entry name" value="HATPase_c"/>
    <property type="match status" value="1"/>
</dbReference>
<evidence type="ECO:0000259" key="12">
    <source>
        <dbReference type="PROSITE" id="PS50109"/>
    </source>
</evidence>
<dbReference type="EMBL" id="PGGK01000005">
    <property type="protein sequence ID" value="TGC09395.1"/>
    <property type="molecule type" value="Genomic_DNA"/>
</dbReference>
<evidence type="ECO:0000313" key="16">
    <source>
        <dbReference type="Proteomes" id="UP000297295"/>
    </source>
</evidence>
<dbReference type="Pfam" id="PF00512">
    <property type="entry name" value="HisKA"/>
    <property type="match status" value="1"/>
</dbReference>
<dbReference type="InterPro" id="IPR013656">
    <property type="entry name" value="PAS_4"/>
</dbReference>
<organism evidence="15 16">
    <name type="scientific">Methanolobus halotolerans</name>
    <dbReference type="NCBI Taxonomy" id="2052935"/>
    <lineage>
        <taxon>Archaea</taxon>
        <taxon>Methanobacteriati</taxon>
        <taxon>Methanobacteriota</taxon>
        <taxon>Stenosarchaea group</taxon>
        <taxon>Methanomicrobia</taxon>
        <taxon>Methanosarcinales</taxon>
        <taxon>Methanosarcinaceae</taxon>
        <taxon>Methanolobus</taxon>
    </lineage>
</organism>
<proteinExistence type="predicted"/>
<feature type="domain" description="PAC" evidence="14">
    <location>
        <begin position="509"/>
        <end position="563"/>
    </location>
</feature>
<dbReference type="PANTHER" id="PTHR43047">
    <property type="entry name" value="TWO-COMPONENT HISTIDINE PROTEIN KINASE"/>
    <property type="match status" value="1"/>
</dbReference>
<evidence type="ECO:0000259" key="13">
    <source>
        <dbReference type="PROSITE" id="PS50112"/>
    </source>
</evidence>
<dbReference type="InterPro" id="IPR000700">
    <property type="entry name" value="PAS-assoc_C"/>
</dbReference>
<keyword evidence="6" id="KW-0547">Nucleotide-binding</keyword>
<dbReference type="InterPro" id="IPR003661">
    <property type="entry name" value="HisK_dim/P_dom"/>
</dbReference>
<dbReference type="Pfam" id="PF01590">
    <property type="entry name" value="GAF"/>
    <property type="match status" value="1"/>
</dbReference>
<evidence type="ECO:0000256" key="10">
    <source>
        <dbReference type="ARBA" id="ARBA00023136"/>
    </source>
</evidence>
<evidence type="ECO:0000256" key="4">
    <source>
        <dbReference type="ARBA" id="ARBA00022553"/>
    </source>
</evidence>
<dbReference type="GO" id="GO:0000155">
    <property type="term" value="F:phosphorelay sensor kinase activity"/>
    <property type="evidence" value="ECO:0007669"/>
    <property type="project" value="InterPro"/>
</dbReference>
<dbReference type="PROSITE" id="PS50113">
    <property type="entry name" value="PAC"/>
    <property type="match status" value="2"/>
</dbReference>
<evidence type="ECO:0000256" key="11">
    <source>
        <dbReference type="ARBA" id="ARBA00023306"/>
    </source>
</evidence>
<gene>
    <name evidence="15" type="ORF">CUN85_06055</name>
</gene>
<dbReference type="InterPro" id="IPR000014">
    <property type="entry name" value="PAS"/>
</dbReference>
<keyword evidence="5" id="KW-0808">Transferase</keyword>
<feature type="domain" description="PAS" evidence="13">
    <location>
        <begin position="319"/>
        <end position="369"/>
    </location>
</feature>
<dbReference type="GO" id="GO:0009927">
    <property type="term" value="F:histidine phosphotransfer kinase activity"/>
    <property type="evidence" value="ECO:0007669"/>
    <property type="project" value="TreeGrafter"/>
</dbReference>
<dbReference type="AlphaFoldDB" id="A0A4E0PZK1"/>
<dbReference type="InterPro" id="IPR003018">
    <property type="entry name" value="GAF"/>
</dbReference>
<evidence type="ECO:0000259" key="14">
    <source>
        <dbReference type="PROSITE" id="PS50113"/>
    </source>
</evidence>
<dbReference type="Gene3D" id="3.30.565.10">
    <property type="entry name" value="Histidine kinase-like ATPase, C-terminal domain"/>
    <property type="match status" value="1"/>
</dbReference>
<dbReference type="Proteomes" id="UP000297295">
    <property type="component" value="Unassembled WGS sequence"/>
</dbReference>
<keyword evidence="8" id="KW-0067">ATP-binding</keyword>
<keyword evidence="16" id="KW-1185">Reference proteome</keyword>
<feature type="domain" description="Histidine kinase" evidence="12">
    <location>
        <begin position="581"/>
        <end position="799"/>
    </location>
</feature>
<evidence type="ECO:0000256" key="2">
    <source>
        <dbReference type="ARBA" id="ARBA00004370"/>
    </source>
</evidence>
<evidence type="ECO:0000256" key="3">
    <source>
        <dbReference type="ARBA" id="ARBA00012438"/>
    </source>
</evidence>
<evidence type="ECO:0000256" key="6">
    <source>
        <dbReference type="ARBA" id="ARBA00022741"/>
    </source>
</evidence>
<comment type="caution">
    <text evidence="15">The sequence shown here is derived from an EMBL/GenBank/DDBJ whole genome shotgun (WGS) entry which is preliminary data.</text>
</comment>
<dbReference type="PANTHER" id="PTHR43047:SF72">
    <property type="entry name" value="OSMOSENSING HISTIDINE PROTEIN KINASE SLN1"/>
    <property type="match status" value="1"/>
</dbReference>
<accession>A0A4E0PZK1</accession>
<keyword evidence="4" id="KW-0597">Phosphoprotein</keyword>
<dbReference type="InterPro" id="IPR005467">
    <property type="entry name" value="His_kinase_dom"/>
</dbReference>
<dbReference type="PROSITE" id="PS50109">
    <property type="entry name" value="HIS_KIN"/>
    <property type="match status" value="1"/>
</dbReference>
<keyword evidence="10" id="KW-0472">Membrane</keyword>
<reference evidence="15 16" key="1">
    <citation type="submission" date="2017-11" db="EMBL/GenBank/DDBJ databases">
        <title>Isolation and Characterization of Methanogenic Archaea from Saline Meromictic Lake at Siberia.</title>
        <authorList>
            <person name="Shen Y."/>
            <person name="Huang H.-H."/>
            <person name="Lai M.-C."/>
            <person name="Chen S.-C."/>
        </authorList>
    </citation>
    <scope>NUCLEOTIDE SEQUENCE [LARGE SCALE GENOMIC DNA]</scope>
    <source>
        <strain evidence="15 16">SY-01</strain>
    </source>
</reference>
<dbReference type="GO" id="GO:0005524">
    <property type="term" value="F:ATP binding"/>
    <property type="evidence" value="ECO:0007669"/>
    <property type="project" value="UniProtKB-KW"/>
</dbReference>
<evidence type="ECO:0000256" key="7">
    <source>
        <dbReference type="ARBA" id="ARBA00022777"/>
    </source>
</evidence>
<dbReference type="SMART" id="SM00091">
    <property type="entry name" value="PAS"/>
    <property type="match status" value="2"/>
</dbReference>
<dbReference type="SMART" id="SM00388">
    <property type="entry name" value="HisKA"/>
    <property type="match status" value="1"/>
</dbReference>
<dbReference type="CDD" id="cd00130">
    <property type="entry name" value="PAS"/>
    <property type="match status" value="2"/>
</dbReference>
<dbReference type="SUPFAM" id="SSF55874">
    <property type="entry name" value="ATPase domain of HSP90 chaperone/DNA topoisomerase II/histidine kinase"/>
    <property type="match status" value="1"/>
</dbReference>
<dbReference type="EC" id="2.7.13.3" evidence="3"/>
<dbReference type="InterPro" id="IPR035965">
    <property type="entry name" value="PAS-like_dom_sf"/>
</dbReference>
<dbReference type="FunFam" id="3.30.565.10:FF:000010">
    <property type="entry name" value="Sensor histidine kinase RcsC"/>
    <property type="match status" value="1"/>
</dbReference>
<evidence type="ECO:0000256" key="1">
    <source>
        <dbReference type="ARBA" id="ARBA00000085"/>
    </source>
</evidence>
<dbReference type="InterPro" id="IPR013767">
    <property type="entry name" value="PAS_fold"/>
</dbReference>
<protein>
    <recommendedName>
        <fullName evidence="3">histidine kinase</fullName>
        <ecNumber evidence="3">2.7.13.3</ecNumber>
    </recommendedName>
</protein>
<comment type="catalytic activity">
    <reaction evidence="1">
        <text>ATP + protein L-histidine = ADP + protein N-phospho-L-histidine.</text>
        <dbReference type="EC" id="2.7.13.3"/>
    </reaction>
</comment>
<keyword evidence="11" id="KW-0131">Cell cycle</keyword>
<dbReference type="PRINTS" id="PR00344">
    <property type="entry name" value="BCTRLSENSOR"/>
</dbReference>
<feature type="domain" description="PAC" evidence="14">
    <location>
        <begin position="91"/>
        <end position="143"/>
    </location>
</feature>
<dbReference type="SMART" id="SM00387">
    <property type="entry name" value="HATPase_c"/>
    <property type="match status" value="1"/>
</dbReference>
<dbReference type="Gene3D" id="3.30.450.40">
    <property type="match status" value="1"/>
</dbReference>
<evidence type="ECO:0000256" key="5">
    <source>
        <dbReference type="ARBA" id="ARBA00022679"/>
    </source>
</evidence>
<dbReference type="CDD" id="cd16922">
    <property type="entry name" value="HATPase_EvgS-ArcB-TorS-like"/>
    <property type="match status" value="1"/>
</dbReference>
<comment type="subcellular location">
    <subcellularLocation>
        <location evidence="2">Membrane</location>
    </subcellularLocation>
</comment>
<dbReference type="GO" id="GO:0005886">
    <property type="term" value="C:plasma membrane"/>
    <property type="evidence" value="ECO:0007669"/>
    <property type="project" value="TreeGrafter"/>
</dbReference>
<dbReference type="InterPro" id="IPR036097">
    <property type="entry name" value="HisK_dim/P_sf"/>
</dbReference>
<sequence length="806" mass="91438">MQKLTGPIKNNPEKMYVEKTNYSDMIYDLPIGVIRIDTSGQILFLNKTLLDMLDLPSEGVAQSFNVLSFEPLQKAGISYLVKDSILNDKEITAELPYTTTRGKELYLRIRTRPEKDKDGRIKGCFGTVDDISGRKQTETILEHRMEIESLIVDISADFIGHGSDEMDRTISTALQSISESLGAESACMFELSGNGHFAITHEWHTISTEQGGFAARNLRMKDMEWLVDRLEKQSVVIIPNTSEHCDPEQEKQFIEQLGVSSVLMLSMVNQGELAGFIAFTPIKEEKQWVLEYFQLLCLLGEIFVNSIERKRSSWKLQQSEEKYRRIFREFHDVYFEIDAKDKILTSSPSVNRHLGYEPEELRGHSLDLVCRNSHDRKFLRSTLDANGYVDDFEMDMIKKSGETTNVSISAHYVHKEDTLPVIACVIRNITERKNIIAEIQQQKNLLTSTFDSIPDLLAVIDKDLHVVLSNWKERDYISDEEKRSNPLCYNCFMHRDEPCDPCHAMEVFRTGIVRTVERTNPVDGKTREIRVMPIFDENGNVSLVIEHIRDMTERKRSEQLVIDAKMAAEEANRTKSEFLANMSHELRTPLNSVIGFSEILLDETFGSLNKKQMRHVKNISTSGKHLLSLINDILDLSKIEAGKMDLNLEEFCISSVAGDTITILSPLALKNNVTVRNEISASITVRSDKGKIRQIFYNLISNAIKFTPDNGCITVGAEVLNEVVHVIVKDTGIGISPEDVDKLFQPFRQIDSSYIRKYDGTGLGLALVKKLVEMQGGTIQVESEVGRGSKFVFTIPELKIIDLLDD</sequence>
<dbReference type="InterPro" id="IPR036890">
    <property type="entry name" value="HATPase_C_sf"/>
</dbReference>